<accession>A0A6B4TI60</accession>
<dbReference type="RefSeq" id="WP_077272258.1">
    <property type="nucleotide sequence ID" value="NZ_JAIQUR010000028.1"/>
</dbReference>
<dbReference type="InterPro" id="IPR013324">
    <property type="entry name" value="RNA_pol_sigma_r3/r4-like"/>
</dbReference>
<reference evidence="1 2" key="1">
    <citation type="submission" date="2019-04" db="EMBL/GenBank/DDBJ databases">
        <title>Genome sequencing of Clostridium botulinum Groups I-IV and Clostridium butyricum.</title>
        <authorList>
            <person name="Brunt J."/>
            <person name="Van Vliet A.H.M."/>
            <person name="Stringer S.C."/>
            <person name="Carter A.T."/>
            <person name="Peck M.W."/>
        </authorList>
    </citation>
    <scope>NUCLEOTIDE SEQUENCE [LARGE SCALE GENOMIC DNA]</scope>
    <source>
        <strain evidence="1 2">IFR 18/054</strain>
    </source>
</reference>
<gene>
    <name evidence="1" type="ORF">FCV25_01510</name>
</gene>
<dbReference type="SUPFAM" id="SSF88659">
    <property type="entry name" value="Sigma3 and sigma4 domains of RNA polymerase sigma factors"/>
    <property type="match status" value="1"/>
</dbReference>
<evidence type="ECO:0000313" key="2">
    <source>
        <dbReference type="Proteomes" id="UP000472521"/>
    </source>
</evidence>
<dbReference type="EMBL" id="SWND01000001">
    <property type="protein sequence ID" value="NFF00470.1"/>
    <property type="molecule type" value="Genomic_DNA"/>
</dbReference>
<evidence type="ECO:0000313" key="1">
    <source>
        <dbReference type="EMBL" id="NFF00470.1"/>
    </source>
</evidence>
<dbReference type="AlphaFoldDB" id="A0A6B4TI60"/>
<proteinExistence type="predicted"/>
<protein>
    <submittedName>
        <fullName evidence="1">Uncharacterized protein</fullName>
    </submittedName>
</protein>
<dbReference type="Proteomes" id="UP000472521">
    <property type="component" value="Unassembled WGS sequence"/>
</dbReference>
<comment type="caution">
    <text evidence="1">The sequence shown here is derived from an EMBL/GenBank/DDBJ whole genome shotgun (WGS) entry which is preliminary data.</text>
</comment>
<name>A0A6B4TI60_CLOBO</name>
<sequence>MELQTLTRAIWNTSQKIDKNINNLTSMARKYSEAEKQYRLELAKEIIKLRTKGVQATLIPDIARGNIADIKFNRDLAETEYKAYKQILKNHFRIREINRQNADINYLFRNMDTEYRLIAEMKYKEKLSLEKIGEKLCIDKSNVKRKKDKIVKDASKFI</sequence>
<organism evidence="1 2">
    <name type="scientific">Clostridium botulinum</name>
    <dbReference type="NCBI Taxonomy" id="1491"/>
    <lineage>
        <taxon>Bacteria</taxon>
        <taxon>Bacillati</taxon>
        <taxon>Bacillota</taxon>
        <taxon>Clostridia</taxon>
        <taxon>Eubacteriales</taxon>
        <taxon>Clostridiaceae</taxon>
        <taxon>Clostridium</taxon>
    </lineage>
</organism>